<dbReference type="GeneID" id="89969564"/>
<dbReference type="EMBL" id="JAVRRD010000010">
    <property type="protein sequence ID" value="KAK5054453.1"/>
    <property type="molecule type" value="Genomic_DNA"/>
</dbReference>
<evidence type="ECO:0000313" key="3">
    <source>
        <dbReference type="Proteomes" id="UP001358417"/>
    </source>
</evidence>
<gene>
    <name evidence="2" type="ORF">LTR84_001343</name>
</gene>
<dbReference type="Pfam" id="PF09994">
    <property type="entry name" value="T6SS_Tle1-like_cat"/>
    <property type="match status" value="1"/>
</dbReference>
<dbReference type="PANTHER" id="PTHR33840:SF1">
    <property type="entry name" value="TLE1 PHOSPHOLIPASE DOMAIN-CONTAINING PROTEIN"/>
    <property type="match status" value="1"/>
</dbReference>
<protein>
    <recommendedName>
        <fullName evidence="1">T6SS Phospholipase effector Tle1-like catalytic domain-containing protein</fullName>
    </recommendedName>
</protein>
<dbReference type="PANTHER" id="PTHR33840">
    <property type="match status" value="1"/>
</dbReference>
<dbReference type="InterPro" id="IPR018712">
    <property type="entry name" value="Tle1-like_cat"/>
</dbReference>
<name>A0AAV9NFW5_9EURO</name>
<keyword evidence="3" id="KW-1185">Reference proteome</keyword>
<feature type="domain" description="T6SS Phospholipase effector Tle1-like catalytic" evidence="1">
    <location>
        <begin position="14"/>
        <end position="271"/>
    </location>
</feature>
<evidence type="ECO:0000313" key="2">
    <source>
        <dbReference type="EMBL" id="KAK5054453.1"/>
    </source>
</evidence>
<organism evidence="2 3">
    <name type="scientific">Exophiala bonariae</name>
    <dbReference type="NCBI Taxonomy" id="1690606"/>
    <lineage>
        <taxon>Eukaryota</taxon>
        <taxon>Fungi</taxon>
        <taxon>Dikarya</taxon>
        <taxon>Ascomycota</taxon>
        <taxon>Pezizomycotina</taxon>
        <taxon>Eurotiomycetes</taxon>
        <taxon>Chaetothyriomycetidae</taxon>
        <taxon>Chaetothyriales</taxon>
        <taxon>Herpotrichiellaceae</taxon>
        <taxon>Exophiala</taxon>
    </lineage>
</organism>
<sequence>MAPEADDAAFLTQLFDGTSGAFGPDDNRTVIQFLWRLLNAGPNCTANYVKGVATGGCRMWRGVKGFFGTGFDSKIVEGLRDIYAKWHPKMKIVLVGYSRGGVEACVVSNILSIIGVPEVQHLPGSHKDFAQVVYETFMAGKLDAQKESLEDLYRCQPVTVEALLAFDNVGTIGIPRTGILKPLKFFKAQKDPGFDGQLRGQTNTMSDLVRNAAHAVAFHELRKPYSPILLYKSPRSTCNLKNVIFPGTHSHAGKQSVTSDPIEDLYLAWAISYLRDLGVPMRETMLRDRFPAYRRSVATWSEIEDEMGQGRDDSYAQGDISPRHSMVMKIGAVLLGRSTRTPKKWLKPYLEANVQFHAAFQAREGRARAADPALGGLYYKQGLAGGSYTDRATFPAIMGGQSQSRSPSDSNTSITTFREAGLTPFEEKLHGTRGLSHYASSCG</sequence>
<accession>A0AAV9NFW5</accession>
<comment type="caution">
    <text evidence="2">The sequence shown here is derived from an EMBL/GenBank/DDBJ whole genome shotgun (WGS) entry which is preliminary data.</text>
</comment>
<proteinExistence type="predicted"/>
<reference evidence="2 3" key="1">
    <citation type="submission" date="2023-08" db="EMBL/GenBank/DDBJ databases">
        <title>Black Yeasts Isolated from many extreme environments.</title>
        <authorList>
            <person name="Coleine C."/>
            <person name="Stajich J.E."/>
            <person name="Selbmann L."/>
        </authorList>
    </citation>
    <scope>NUCLEOTIDE SEQUENCE [LARGE SCALE GENOMIC DNA]</scope>
    <source>
        <strain evidence="2 3">CCFEE 5792</strain>
    </source>
</reference>
<dbReference type="RefSeq" id="XP_064707226.1">
    <property type="nucleotide sequence ID" value="XM_064844968.1"/>
</dbReference>
<dbReference type="Proteomes" id="UP001358417">
    <property type="component" value="Unassembled WGS sequence"/>
</dbReference>
<dbReference type="AlphaFoldDB" id="A0AAV9NFW5"/>
<evidence type="ECO:0000259" key="1">
    <source>
        <dbReference type="Pfam" id="PF09994"/>
    </source>
</evidence>